<dbReference type="Pfam" id="PF01035">
    <property type="entry name" value="DNA_binding_1"/>
    <property type="match status" value="1"/>
</dbReference>
<dbReference type="InterPro" id="IPR036388">
    <property type="entry name" value="WH-like_DNA-bd_sf"/>
</dbReference>
<dbReference type="SUPFAM" id="SSF46767">
    <property type="entry name" value="Methylated DNA-protein cysteine methyltransferase, C-terminal domain"/>
    <property type="match status" value="1"/>
</dbReference>
<comment type="caution">
    <text evidence="3">The sequence shown here is derived from an EMBL/GenBank/DDBJ whole genome shotgun (WGS) entry which is preliminary data.</text>
</comment>
<dbReference type="PANTHER" id="PTHR10815">
    <property type="entry name" value="METHYLATED-DNA--PROTEIN-CYSTEINE METHYLTRANSFERASE"/>
    <property type="match status" value="1"/>
</dbReference>
<dbReference type="CDD" id="cd06445">
    <property type="entry name" value="ATase"/>
    <property type="match status" value="1"/>
</dbReference>
<keyword evidence="1" id="KW-0227">DNA damage</keyword>
<evidence type="ECO:0000256" key="1">
    <source>
        <dbReference type="ARBA" id="ARBA00022763"/>
    </source>
</evidence>
<accession>A0ABT2CK57</accession>
<dbReference type="NCBIfam" id="TIGR00589">
    <property type="entry name" value="ogt"/>
    <property type="match status" value="1"/>
</dbReference>
<evidence type="ECO:0000259" key="2">
    <source>
        <dbReference type="Pfam" id="PF01035"/>
    </source>
</evidence>
<dbReference type="Gene3D" id="1.10.10.10">
    <property type="entry name" value="Winged helix-like DNA-binding domain superfamily/Winged helix DNA-binding domain"/>
    <property type="match status" value="1"/>
</dbReference>
<protein>
    <submittedName>
        <fullName evidence="3">Methylated-DNA--[protein]-cysteine S-methyltransferase</fullName>
    </submittedName>
</protein>
<sequence>MTTVHTTLDSPLGELVLTGRRDASAPGGLVLATLAVRGGRGGTDRPAGDRDDAAFAAVAEQLDAYFAGTLTRFDLACAESGSPFERRVWEVLDTIPYGTTTTYGAVTGRIGEPPGAARRVGAAIGANPLLVVRPCHRVIGADGSLTGYAAGPERKQRLLALEGATLPL</sequence>
<feature type="domain" description="Methylated-DNA-[protein]-cysteine S-methyltransferase DNA binding" evidence="2">
    <location>
        <begin position="83"/>
        <end position="164"/>
    </location>
</feature>
<evidence type="ECO:0000313" key="3">
    <source>
        <dbReference type="EMBL" id="MCS0637805.1"/>
    </source>
</evidence>
<dbReference type="Proteomes" id="UP001431313">
    <property type="component" value="Unassembled WGS sequence"/>
</dbReference>
<dbReference type="InterPro" id="IPR014048">
    <property type="entry name" value="MethylDNA_cys_MeTrfase_DNA-bd"/>
</dbReference>
<organism evidence="3 4">
    <name type="scientific">Streptomyces pyxinae</name>
    <dbReference type="NCBI Taxonomy" id="2970734"/>
    <lineage>
        <taxon>Bacteria</taxon>
        <taxon>Bacillati</taxon>
        <taxon>Actinomycetota</taxon>
        <taxon>Actinomycetes</taxon>
        <taxon>Kitasatosporales</taxon>
        <taxon>Streptomycetaceae</taxon>
        <taxon>Streptomyces</taxon>
    </lineage>
</organism>
<dbReference type="SUPFAM" id="SSF53155">
    <property type="entry name" value="Methylated DNA-protein cysteine methyltransferase domain"/>
    <property type="match status" value="1"/>
</dbReference>
<dbReference type="PANTHER" id="PTHR10815:SF5">
    <property type="entry name" value="METHYLATED-DNA--PROTEIN-CYSTEINE METHYLTRANSFERASE"/>
    <property type="match status" value="1"/>
</dbReference>
<dbReference type="RefSeq" id="WP_258789052.1">
    <property type="nucleotide sequence ID" value="NZ_JANUGQ010000016.1"/>
</dbReference>
<name>A0ABT2CK57_9ACTN</name>
<evidence type="ECO:0000313" key="4">
    <source>
        <dbReference type="Proteomes" id="UP001431313"/>
    </source>
</evidence>
<gene>
    <name evidence="3" type="ORF">NX801_19475</name>
</gene>
<dbReference type="InterPro" id="IPR036631">
    <property type="entry name" value="MGMT_N_sf"/>
</dbReference>
<keyword evidence="4" id="KW-1185">Reference proteome</keyword>
<dbReference type="EMBL" id="JANUGQ010000016">
    <property type="protein sequence ID" value="MCS0637805.1"/>
    <property type="molecule type" value="Genomic_DNA"/>
</dbReference>
<dbReference type="InterPro" id="IPR036217">
    <property type="entry name" value="MethylDNA_cys_MeTrfase_DNAb"/>
</dbReference>
<proteinExistence type="predicted"/>
<reference evidence="3" key="1">
    <citation type="submission" date="2022-08" db="EMBL/GenBank/DDBJ databases">
        <authorList>
            <person name="Somphong A."/>
            <person name="Phongsopitanun W."/>
        </authorList>
    </citation>
    <scope>NUCLEOTIDE SEQUENCE</scope>
    <source>
        <strain evidence="3">LP05-1</strain>
    </source>
</reference>
<dbReference type="Gene3D" id="3.30.160.70">
    <property type="entry name" value="Methylated DNA-protein cysteine methyltransferase domain"/>
    <property type="match status" value="1"/>
</dbReference>